<dbReference type="Gene3D" id="3.20.20.190">
    <property type="entry name" value="Phosphatidylinositol (PI) phosphodiesterase"/>
    <property type="match status" value="1"/>
</dbReference>
<dbReference type="SMART" id="SM00148">
    <property type="entry name" value="PLCXc"/>
    <property type="match status" value="1"/>
</dbReference>
<evidence type="ECO:0000259" key="1">
    <source>
        <dbReference type="SMART" id="SM00148"/>
    </source>
</evidence>
<organism evidence="2 3">
    <name type="scientific">Calycina marina</name>
    <dbReference type="NCBI Taxonomy" id="1763456"/>
    <lineage>
        <taxon>Eukaryota</taxon>
        <taxon>Fungi</taxon>
        <taxon>Dikarya</taxon>
        <taxon>Ascomycota</taxon>
        <taxon>Pezizomycotina</taxon>
        <taxon>Leotiomycetes</taxon>
        <taxon>Helotiales</taxon>
        <taxon>Pezizellaceae</taxon>
        <taxon>Calycina</taxon>
    </lineage>
</organism>
<keyword evidence="3" id="KW-1185">Reference proteome</keyword>
<accession>A0A9P7Z0Q1</accession>
<reference evidence="2" key="1">
    <citation type="journal article" date="2021" name="IMA Fungus">
        <title>Genomic characterization of three marine fungi, including Emericellopsis atlantica sp. nov. with signatures of a generalist lifestyle and marine biomass degradation.</title>
        <authorList>
            <person name="Hagestad O.C."/>
            <person name="Hou L."/>
            <person name="Andersen J.H."/>
            <person name="Hansen E.H."/>
            <person name="Altermark B."/>
            <person name="Li C."/>
            <person name="Kuhnert E."/>
            <person name="Cox R.J."/>
            <person name="Crous P.W."/>
            <person name="Spatafora J.W."/>
            <person name="Lail K."/>
            <person name="Amirebrahimi M."/>
            <person name="Lipzen A."/>
            <person name="Pangilinan J."/>
            <person name="Andreopoulos W."/>
            <person name="Hayes R.D."/>
            <person name="Ng V."/>
            <person name="Grigoriev I.V."/>
            <person name="Jackson S.A."/>
            <person name="Sutton T.D.S."/>
            <person name="Dobson A.D.W."/>
            <person name="Rama T."/>
        </authorList>
    </citation>
    <scope>NUCLEOTIDE SEQUENCE</scope>
    <source>
        <strain evidence="2">TRa3180A</strain>
    </source>
</reference>
<feature type="domain" description="Phosphatidylinositol-specific phospholipase C X" evidence="1">
    <location>
        <begin position="152"/>
        <end position="300"/>
    </location>
</feature>
<dbReference type="PANTHER" id="PTHR13593:SF113">
    <property type="entry name" value="SI:DKEY-266F7.9"/>
    <property type="match status" value="1"/>
</dbReference>
<sequence length="470" mass="52940">MSEAPLTVRNLSTTLVELKVVEYYENAHIHYSGNLTFLTKPFKKKTSPTSTQLAQKSESFSNKDVSILVGPFETKITDIQPRAQDVLRLTFEVEGQRYRIDTPISSKRSTIPTPLSPNPQHEFTAIYFGGTSFLTIYSCAKLQSWMSNLQNDTPLSALSIPGTHNSPTYYKALPSVRCQAVGIKEQLENGVRFLDIRVQPQSPSGFSNEGLILVHSAFPVSLTGNKYLRDLFNVTFAFLVENPTETVIVSLKREGIGRSTDEQVSKILERHYAVDPNRWYTDNRIPTLGEVRSKVVIVRRFKIDETLRDENDGRGWCIDGESWPDNCEDGLCSSGEIRVQDFYEVGEHENIKKKIRYAAGHLDRAAKCVCALPGMHDPTGTEPTKDCFYFNFLSASNFWRANCWPDKIAAKINPQIVDHLCRRHAGETIGDGSTGIVVCDWVGRDGDWDLVKCIVGHNAKLELKERQLEI</sequence>
<dbReference type="PANTHER" id="PTHR13593">
    <property type="match status" value="1"/>
</dbReference>
<evidence type="ECO:0000313" key="2">
    <source>
        <dbReference type="EMBL" id="KAG9243202.1"/>
    </source>
</evidence>
<dbReference type="EMBL" id="MU253997">
    <property type="protein sequence ID" value="KAG9243202.1"/>
    <property type="molecule type" value="Genomic_DNA"/>
</dbReference>
<dbReference type="PROSITE" id="PS50007">
    <property type="entry name" value="PIPLC_X_DOMAIN"/>
    <property type="match status" value="1"/>
</dbReference>
<gene>
    <name evidence="2" type="ORF">BJ878DRAFT_535376</name>
</gene>
<name>A0A9P7Z0Q1_9HELO</name>
<dbReference type="Proteomes" id="UP000887226">
    <property type="component" value="Unassembled WGS sequence"/>
</dbReference>
<dbReference type="InterPro" id="IPR000909">
    <property type="entry name" value="PLipase_C_PInositol-sp_X_dom"/>
</dbReference>
<dbReference type="InterPro" id="IPR017946">
    <property type="entry name" value="PLC-like_Pdiesterase_TIM-brl"/>
</dbReference>
<comment type="caution">
    <text evidence="2">The sequence shown here is derived from an EMBL/GenBank/DDBJ whole genome shotgun (WGS) entry which is preliminary data.</text>
</comment>
<dbReference type="SUPFAM" id="SSF51695">
    <property type="entry name" value="PLC-like phosphodiesterases"/>
    <property type="match status" value="1"/>
</dbReference>
<dbReference type="AlphaFoldDB" id="A0A9P7Z0Q1"/>
<dbReference type="InterPro" id="IPR051057">
    <property type="entry name" value="PI-PLC_domain"/>
</dbReference>
<dbReference type="Pfam" id="PF00388">
    <property type="entry name" value="PI-PLC-X"/>
    <property type="match status" value="1"/>
</dbReference>
<dbReference type="GO" id="GO:0008081">
    <property type="term" value="F:phosphoric diester hydrolase activity"/>
    <property type="evidence" value="ECO:0007669"/>
    <property type="project" value="InterPro"/>
</dbReference>
<proteinExistence type="predicted"/>
<dbReference type="CDD" id="cd08586">
    <property type="entry name" value="PI-PLCc_BcPLC_like"/>
    <property type="match status" value="1"/>
</dbReference>
<evidence type="ECO:0000313" key="3">
    <source>
        <dbReference type="Proteomes" id="UP000887226"/>
    </source>
</evidence>
<dbReference type="OrthoDB" id="1046782at2759"/>
<dbReference type="GO" id="GO:0006629">
    <property type="term" value="P:lipid metabolic process"/>
    <property type="evidence" value="ECO:0007669"/>
    <property type="project" value="InterPro"/>
</dbReference>
<protein>
    <submittedName>
        <fullName evidence="2">Phosphatidylinositol phospholipase-like protein C</fullName>
    </submittedName>
</protein>